<organism evidence="3 4">
    <name type="scientific">Streptococcus sanguinis</name>
    <dbReference type="NCBI Taxonomy" id="1305"/>
    <lineage>
        <taxon>Bacteria</taxon>
        <taxon>Bacillati</taxon>
        <taxon>Bacillota</taxon>
        <taxon>Bacilli</taxon>
        <taxon>Lactobacillales</taxon>
        <taxon>Streptococcaceae</taxon>
        <taxon>Streptococcus</taxon>
    </lineage>
</organism>
<name>A0A7H8V6D7_STRSA</name>
<dbReference type="Pfam" id="PF08867">
    <property type="entry name" value="FRG"/>
    <property type="match status" value="1"/>
</dbReference>
<dbReference type="Proteomes" id="UP000509410">
    <property type="component" value="Chromosome"/>
</dbReference>
<evidence type="ECO:0000256" key="1">
    <source>
        <dbReference type="SAM" id="Coils"/>
    </source>
</evidence>
<sequence>MQRQMDKPFKVESVTEFLNCIIEGTREAQTKYNFYYRGEKQYYPLRLPNFYTHEHSEKLVRQGSEFYYRSLINELGRADYSDSFSLFQLLSELQHYEAKTRMLDISSNPLVALYFATEENNGVQKNTEDYESDGHIYIFGEEINHEKFDTGHTVAIKSALNLISQEKINTFIIIMSKLIANLGDRDGLIRYKNGRNRYFLYESINELLDEACLWSDFLELKNENQWIFFGIPLEVILKKDEYDAFCAEVNDLDSSDSNKVLRNALQQILEEFLELINQRAKLSEKLRYPVRIYEDLTDAHIMLSSKRTDRLRQQQGAFIYPRFTNADISKAFDDIKKEIHNSIIEKAMSIRIGDKEYSHIVIPNDKKKVIQNELSLIGVDEGFIYPDIRHRSSALLNR</sequence>
<evidence type="ECO:0000313" key="4">
    <source>
        <dbReference type="Proteomes" id="UP000509410"/>
    </source>
</evidence>
<feature type="domain" description="FRG" evidence="2">
    <location>
        <begin position="30"/>
        <end position="137"/>
    </location>
</feature>
<proteinExistence type="predicted"/>
<dbReference type="EMBL" id="CP040556">
    <property type="protein sequence ID" value="QLB52117.1"/>
    <property type="molecule type" value="Genomic_DNA"/>
</dbReference>
<keyword evidence="1" id="KW-0175">Coiled coil</keyword>
<dbReference type="SMART" id="SM00901">
    <property type="entry name" value="FRG"/>
    <property type="match status" value="1"/>
</dbReference>
<gene>
    <name evidence="3" type="ORF">FFV08_05370</name>
</gene>
<reference evidence="3 4" key="1">
    <citation type="submission" date="2019-05" db="EMBL/GenBank/DDBJ databases">
        <title>The organization of the Streptococcus sanguinis genomes.</title>
        <authorList>
            <person name="Wu C.H."/>
            <person name="Chen Y.Y.M."/>
            <person name="Wang H.Y."/>
        </authorList>
    </citation>
    <scope>NUCLEOTIDE SEQUENCE [LARGE SCALE GENOMIC DNA]</scope>
    <source>
        <strain evidence="3 4">CGMH010</strain>
    </source>
</reference>
<evidence type="ECO:0000313" key="3">
    <source>
        <dbReference type="EMBL" id="QLB52117.1"/>
    </source>
</evidence>
<feature type="coiled-coil region" evidence="1">
    <location>
        <begin position="258"/>
        <end position="285"/>
    </location>
</feature>
<accession>A0A7H8V6D7</accession>
<protein>
    <submittedName>
        <fullName evidence="3">FRG domain-containing protein</fullName>
    </submittedName>
</protein>
<dbReference type="InterPro" id="IPR014966">
    <property type="entry name" value="FRG-dom"/>
</dbReference>
<evidence type="ECO:0000259" key="2">
    <source>
        <dbReference type="SMART" id="SM00901"/>
    </source>
</evidence>
<dbReference type="AlphaFoldDB" id="A0A7H8V6D7"/>